<evidence type="ECO:0000256" key="5">
    <source>
        <dbReference type="ARBA" id="ARBA00011738"/>
    </source>
</evidence>
<comment type="catalytic activity">
    <reaction evidence="1 9">
        <text>D-glyceraldehyde 3-phosphate = dihydroxyacetone phosphate</text>
        <dbReference type="Rhea" id="RHEA:18585"/>
        <dbReference type="ChEBI" id="CHEBI:57642"/>
        <dbReference type="ChEBI" id="CHEBI:59776"/>
        <dbReference type="EC" id="5.3.1.1"/>
    </reaction>
</comment>
<dbReference type="InterPro" id="IPR013785">
    <property type="entry name" value="Aldolase_TIM"/>
</dbReference>
<dbReference type="RefSeq" id="XP_014183236.1">
    <property type="nucleotide sequence ID" value="XM_014327761.1"/>
</dbReference>
<evidence type="ECO:0000256" key="8">
    <source>
        <dbReference type="ARBA" id="ARBA00023235"/>
    </source>
</evidence>
<comment type="subunit">
    <text evidence="5">Homodimer.</text>
</comment>
<dbReference type="InterPro" id="IPR035990">
    <property type="entry name" value="TIM_sf"/>
</dbReference>
<sequence length="212" mass="22618">MNGSQSLVKQIVDQLNNANLDGTNEVVIAPPAIYLLDVSRNIKPPVEVAAQNSYTVNSGAYTGEISPEQIKDAGIPWVILGHSERRSLFGDSDKIVADKVKAALAVGLKVIACIGETLEEREKGVTNQPVWAIGTGKVATAQQAQDVHHDLRKWLGQRVSQPVADATRIIYGGSVNAKNCTELATGADIDGFLVGGASLKPEFIDICKCKKN</sequence>
<evidence type="ECO:0000256" key="4">
    <source>
        <dbReference type="ARBA" id="ARBA00007422"/>
    </source>
</evidence>
<dbReference type="Gene3D" id="3.20.20.70">
    <property type="entry name" value="Aldolase class I"/>
    <property type="match status" value="2"/>
</dbReference>
<dbReference type="GO" id="GO:0019563">
    <property type="term" value="P:glycerol catabolic process"/>
    <property type="evidence" value="ECO:0007669"/>
    <property type="project" value="TreeGrafter"/>
</dbReference>
<dbReference type="InterPro" id="IPR022896">
    <property type="entry name" value="TrioseP_Isoase_bac/euk"/>
</dbReference>
<proteinExistence type="inferred from homology"/>
<dbReference type="HAMAP" id="MF_00147_B">
    <property type="entry name" value="TIM_B"/>
    <property type="match status" value="1"/>
</dbReference>
<dbReference type="GO" id="GO:0004807">
    <property type="term" value="F:triose-phosphate isomerase activity"/>
    <property type="evidence" value="ECO:0007669"/>
    <property type="project" value="UniProtKB-EC"/>
</dbReference>
<dbReference type="AlphaFoldDB" id="J6F4S1"/>
<comment type="pathway">
    <text evidence="3 9">Carbohydrate biosynthesis; gluconeogenesis.</text>
</comment>
<evidence type="ECO:0000256" key="7">
    <source>
        <dbReference type="ARBA" id="ARBA00023152"/>
    </source>
</evidence>
<dbReference type="EMBL" id="ALBS01000037">
    <property type="protein sequence ID" value="EJT51999.1"/>
    <property type="molecule type" value="Genomic_DNA"/>
</dbReference>
<evidence type="ECO:0000256" key="1">
    <source>
        <dbReference type="ARBA" id="ARBA00000474"/>
    </source>
</evidence>
<reference evidence="10 11" key="1">
    <citation type="journal article" date="2012" name="Eukaryot. Cell">
        <title>Draft genome sequence of CBS 2479, the standard type strain of Trichosporon asahii.</title>
        <authorList>
            <person name="Yang R.Y."/>
            <person name="Li H.T."/>
            <person name="Zhu H."/>
            <person name="Zhou G.P."/>
            <person name="Wang M."/>
            <person name="Wang L."/>
        </authorList>
    </citation>
    <scope>NUCLEOTIDE SEQUENCE [LARGE SCALE GENOMIC DNA]</scope>
    <source>
        <strain evidence="11">ATCC 90039 / CBS 2479 / JCM 2466 / KCTC 7840 / NCYC 2677 / UAMH 7654</strain>
    </source>
</reference>
<evidence type="ECO:0000313" key="11">
    <source>
        <dbReference type="Proteomes" id="UP000002748"/>
    </source>
</evidence>
<keyword evidence="6 9" id="KW-0312">Gluconeogenesis</keyword>
<dbReference type="GO" id="GO:0005829">
    <property type="term" value="C:cytosol"/>
    <property type="evidence" value="ECO:0007669"/>
    <property type="project" value="TreeGrafter"/>
</dbReference>
<dbReference type="OrthoDB" id="6715177at2759"/>
<keyword evidence="8 9" id="KW-0413">Isomerase</keyword>
<comment type="similarity">
    <text evidence="4 9">Belongs to the triosephosphate isomerase family.</text>
</comment>
<name>J6F4S1_TRIAS</name>
<dbReference type="UniPathway" id="UPA00138"/>
<dbReference type="GO" id="GO:0006096">
    <property type="term" value="P:glycolytic process"/>
    <property type="evidence" value="ECO:0007669"/>
    <property type="project" value="UniProtKB-UniPathway"/>
</dbReference>
<dbReference type="CDD" id="cd00311">
    <property type="entry name" value="TIM"/>
    <property type="match status" value="1"/>
</dbReference>
<dbReference type="HOGENOM" id="CLU_024251_2_0_1"/>
<dbReference type="PROSITE" id="PS51440">
    <property type="entry name" value="TIM_2"/>
    <property type="match status" value="1"/>
</dbReference>
<dbReference type="PANTHER" id="PTHR21139">
    <property type="entry name" value="TRIOSEPHOSPHATE ISOMERASE"/>
    <property type="match status" value="1"/>
</dbReference>
<dbReference type="SUPFAM" id="SSF51351">
    <property type="entry name" value="Triosephosphate isomerase (TIM)"/>
    <property type="match status" value="1"/>
</dbReference>
<comment type="pathway">
    <text evidence="2 9">Carbohydrate degradation; glycolysis; D-glyceraldehyde 3-phosphate from glycerone phosphate: step 1/1.</text>
</comment>
<dbReference type="GO" id="GO:0046166">
    <property type="term" value="P:glyceraldehyde-3-phosphate biosynthetic process"/>
    <property type="evidence" value="ECO:0007669"/>
    <property type="project" value="TreeGrafter"/>
</dbReference>
<evidence type="ECO:0000256" key="6">
    <source>
        <dbReference type="ARBA" id="ARBA00022432"/>
    </source>
</evidence>
<dbReference type="VEuPathDB" id="FungiDB:A1Q1_06712"/>
<dbReference type="KEGG" id="tasa:A1Q1_06712"/>
<dbReference type="InterPro" id="IPR000652">
    <property type="entry name" value="Triosephosphate_isomerase"/>
</dbReference>
<organism evidence="10 11">
    <name type="scientific">Trichosporon asahii var. asahii (strain ATCC 90039 / CBS 2479 / JCM 2466 / KCTC 7840 / NBRC 103889/ NCYC 2677 / UAMH 7654)</name>
    <name type="common">Yeast</name>
    <dbReference type="NCBI Taxonomy" id="1186058"/>
    <lineage>
        <taxon>Eukaryota</taxon>
        <taxon>Fungi</taxon>
        <taxon>Dikarya</taxon>
        <taxon>Basidiomycota</taxon>
        <taxon>Agaricomycotina</taxon>
        <taxon>Tremellomycetes</taxon>
        <taxon>Trichosporonales</taxon>
        <taxon>Trichosporonaceae</taxon>
        <taxon>Trichosporon</taxon>
    </lineage>
</organism>
<dbReference type="Pfam" id="PF00121">
    <property type="entry name" value="TIM"/>
    <property type="match status" value="2"/>
</dbReference>
<dbReference type="Proteomes" id="UP000002748">
    <property type="component" value="Unassembled WGS sequence"/>
</dbReference>
<dbReference type="EC" id="5.3.1.1" evidence="9"/>
<dbReference type="UniPathway" id="UPA00109">
    <property type="reaction ID" value="UER00189"/>
</dbReference>
<accession>J6F4S1</accession>
<protein>
    <recommendedName>
        <fullName evidence="9">Triosephosphate isomerase</fullName>
        <ecNumber evidence="9">5.3.1.1</ecNumber>
    </recommendedName>
</protein>
<comment type="caution">
    <text evidence="10">The sequence shown here is derived from an EMBL/GenBank/DDBJ whole genome shotgun (WGS) entry which is preliminary data.</text>
</comment>
<dbReference type="GO" id="GO:0006094">
    <property type="term" value="P:gluconeogenesis"/>
    <property type="evidence" value="ECO:0007669"/>
    <property type="project" value="UniProtKB-UniPathway"/>
</dbReference>
<gene>
    <name evidence="10" type="ORF">A1Q1_06712</name>
</gene>
<dbReference type="PANTHER" id="PTHR21139:SF41">
    <property type="entry name" value="TRIOSEPHOSPHATE ISOMERASE"/>
    <property type="match status" value="1"/>
</dbReference>
<evidence type="ECO:0000256" key="9">
    <source>
        <dbReference type="RuleBase" id="RU363013"/>
    </source>
</evidence>
<evidence type="ECO:0000313" key="10">
    <source>
        <dbReference type="EMBL" id="EJT51999.1"/>
    </source>
</evidence>
<evidence type="ECO:0000256" key="2">
    <source>
        <dbReference type="ARBA" id="ARBA00004680"/>
    </source>
</evidence>
<evidence type="ECO:0000256" key="3">
    <source>
        <dbReference type="ARBA" id="ARBA00004742"/>
    </source>
</evidence>
<keyword evidence="7 9" id="KW-0324">Glycolysis</keyword>
<dbReference type="GeneID" id="25990224"/>